<name>A0A9D1YYK0_9MICO</name>
<feature type="signal peptide" evidence="1">
    <location>
        <begin position="1"/>
        <end position="21"/>
    </location>
</feature>
<keyword evidence="1" id="KW-0732">Signal</keyword>
<dbReference type="PROSITE" id="PS51257">
    <property type="entry name" value="PROKAR_LIPOPROTEIN"/>
    <property type="match status" value="1"/>
</dbReference>
<feature type="chain" id="PRO_5039261647" evidence="1">
    <location>
        <begin position="22"/>
        <end position="126"/>
    </location>
</feature>
<evidence type="ECO:0000256" key="1">
    <source>
        <dbReference type="SAM" id="SignalP"/>
    </source>
</evidence>
<proteinExistence type="predicted"/>
<sequence>MKRKTLIVGALLGSLALSGCAGGDSYEPMEIGAAPEWAANPVDLGEHLGTTHTDSWQIDIFQVGTTVAVSDSIWEDEDTGENLLPKGSDIVVVNYVYTNISDETQYVQLSVGDATVKHDDFDYLGG</sequence>
<comment type="caution">
    <text evidence="2">The sequence shown here is derived from an EMBL/GenBank/DDBJ whole genome shotgun (WGS) entry which is preliminary data.</text>
</comment>
<evidence type="ECO:0000313" key="2">
    <source>
        <dbReference type="EMBL" id="HIY67470.1"/>
    </source>
</evidence>
<feature type="non-terminal residue" evidence="2">
    <location>
        <position position="126"/>
    </location>
</feature>
<reference evidence="2" key="2">
    <citation type="submission" date="2021-04" db="EMBL/GenBank/DDBJ databases">
        <authorList>
            <person name="Gilroy R."/>
        </authorList>
    </citation>
    <scope>NUCLEOTIDE SEQUENCE</scope>
    <source>
        <strain evidence="2">ChiGjej1B1-98</strain>
    </source>
</reference>
<gene>
    <name evidence="2" type="ORF">H9830_14495</name>
</gene>
<dbReference type="AlphaFoldDB" id="A0A9D1YYK0"/>
<reference evidence="2" key="1">
    <citation type="journal article" date="2021" name="PeerJ">
        <title>Extensive microbial diversity within the chicken gut microbiome revealed by metagenomics and culture.</title>
        <authorList>
            <person name="Gilroy R."/>
            <person name="Ravi A."/>
            <person name="Getino M."/>
            <person name="Pursley I."/>
            <person name="Horton D.L."/>
            <person name="Alikhan N.F."/>
            <person name="Baker D."/>
            <person name="Gharbi K."/>
            <person name="Hall N."/>
            <person name="Watson M."/>
            <person name="Adriaenssens E.M."/>
            <person name="Foster-Nyarko E."/>
            <person name="Jarju S."/>
            <person name="Secka A."/>
            <person name="Antonio M."/>
            <person name="Oren A."/>
            <person name="Chaudhuri R.R."/>
            <person name="La Ragione R."/>
            <person name="Hildebrand F."/>
            <person name="Pallen M.J."/>
        </authorList>
    </citation>
    <scope>NUCLEOTIDE SEQUENCE</scope>
    <source>
        <strain evidence="2">ChiGjej1B1-98</strain>
    </source>
</reference>
<evidence type="ECO:0000313" key="3">
    <source>
        <dbReference type="Proteomes" id="UP000824005"/>
    </source>
</evidence>
<accession>A0A9D1YYK0</accession>
<dbReference type="Proteomes" id="UP000824005">
    <property type="component" value="Unassembled WGS sequence"/>
</dbReference>
<dbReference type="EMBL" id="DXDC01000440">
    <property type="protein sequence ID" value="HIY67470.1"/>
    <property type="molecule type" value="Genomic_DNA"/>
</dbReference>
<organism evidence="2 3">
    <name type="scientific">Candidatus Agrococcus pullicola</name>
    <dbReference type="NCBI Taxonomy" id="2838429"/>
    <lineage>
        <taxon>Bacteria</taxon>
        <taxon>Bacillati</taxon>
        <taxon>Actinomycetota</taxon>
        <taxon>Actinomycetes</taxon>
        <taxon>Micrococcales</taxon>
        <taxon>Microbacteriaceae</taxon>
        <taxon>Agrococcus</taxon>
    </lineage>
</organism>
<protein>
    <submittedName>
        <fullName evidence="2">Uncharacterized protein</fullName>
    </submittedName>
</protein>